<evidence type="ECO:0000313" key="2">
    <source>
        <dbReference type="Proteomes" id="UP000594029"/>
    </source>
</evidence>
<protein>
    <submittedName>
        <fullName evidence="1">Uncharacterized protein</fullName>
    </submittedName>
</protein>
<dbReference type="Proteomes" id="UP000594029">
    <property type="component" value="Segment"/>
</dbReference>
<reference evidence="1 2" key="1">
    <citation type="submission" date="2020-10" db="EMBL/GenBank/DDBJ databases">
        <authorList>
            <person name="Kazantseva O.A."/>
            <person name="Piligrimova E.G."/>
            <person name="Shadrin A.M."/>
        </authorList>
    </citation>
    <scope>NUCLEOTIDE SEQUENCE [LARGE SCALE GENOMIC DNA]</scope>
</reference>
<gene>
    <name evidence="1" type="ORF">Kirov_142</name>
</gene>
<name>A0A7U3NJV9_9CAUD</name>
<proteinExistence type="predicted"/>
<evidence type="ECO:0000313" key="1">
    <source>
        <dbReference type="EMBL" id="QOV08341.1"/>
    </source>
</evidence>
<organism evidence="1 2">
    <name type="scientific">Bacillus phage Kirov</name>
    <dbReference type="NCBI Taxonomy" id="2783539"/>
    <lineage>
        <taxon>Viruses</taxon>
        <taxon>Duplodnaviria</taxon>
        <taxon>Heunggongvirae</taxon>
        <taxon>Uroviricota</taxon>
        <taxon>Caudoviricetes</taxon>
        <taxon>Andregratiavirinae</taxon>
        <taxon>Kirovvirus</taxon>
        <taxon>Kirovvirus kirov</taxon>
    </lineage>
</organism>
<dbReference type="EMBL" id="MW084976">
    <property type="protein sequence ID" value="QOV08341.1"/>
    <property type="molecule type" value="Genomic_DNA"/>
</dbReference>
<keyword evidence="2" id="KW-1185">Reference proteome</keyword>
<sequence>MKSTDTIESMILSHIKDIDSRITDYHKEVDAELMKAKSIALQSLAELRKADKMK</sequence>
<accession>A0A7U3NJV9</accession>